<comment type="catalytic activity">
    <reaction evidence="1">
        <text>dUMP + (6R)-5,10-methylene-5,6,7,8-tetrahydrofolate + NADPH + H(+) = dTMP + (6S)-5,6,7,8-tetrahydrofolate + NADP(+)</text>
        <dbReference type="Rhea" id="RHEA:29043"/>
        <dbReference type="ChEBI" id="CHEBI:15378"/>
        <dbReference type="ChEBI" id="CHEBI:15636"/>
        <dbReference type="ChEBI" id="CHEBI:57453"/>
        <dbReference type="ChEBI" id="CHEBI:57783"/>
        <dbReference type="ChEBI" id="CHEBI:58349"/>
        <dbReference type="ChEBI" id="CHEBI:63528"/>
        <dbReference type="ChEBI" id="CHEBI:246422"/>
        <dbReference type="EC" id="2.1.1.148"/>
    </reaction>
</comment>
<sequence>MEVRLINHTPDPERTVAAAARMCYSPIGAKRIMEDFSDEEVRNFLQKLIQMGHLSPTEHASFTFSISGSRSMSHQLVRHRIASYSQKSQRYIKEGEFNYIIPPSIRDNPEAEKVFIEEMENIKNAYKRLMELGIHQEDARFILPNACETNLICTFNTRSLYNFFKLRCCTRAQWEIREVAQRMLEEVKKVAPILFEKAGPPCISEGICREGDMSCGRIKHIKKSI</sequence>
<feature type="binding site" evidence="1">
    <location>
        <begin position="78"/>
        <end position="80"/>
    </location>
    <ligand>
        <name>FAD</name>
        <dbReference type="ChEBI" id="CHEBI:57692"/>
        <note>ligand shared between neighboring subunits</note>
    </ligand>
</feature>
<protein>
    <recommendedName>
        <fullName evidence="1">Flavin-dependent thymidylate synthase</fullName>
        <shortName evidence="1">FDTS</shortName>
        <ecNumber evidence="1">2.1.1.148</ecNumber>
    </recommendedName>
    <alternativeName>
        <fullName evidence="1">FAD-dependent thymidylate synthase</fullName>
    </alternativeName>
    <alternativeName>
        <fullName evidence="1">Thymidylate synthase ThyX</fullName>
        <shortName evidence="1">TS</shortName>
        <shortName evidence="1">TSase</shortName>
    </alternativeName>
</protein>
<feature type="binding site" evidence="1">
    <location>
        <position position="162"/>
    </location>
    <ligand>
        <name>FAD</name>
        <dbReference type="ChEBI" id="CHEBI:57692"/>
        <note>ligand shared between neighboring subunits</note>
    </ligand>
</feature>
<feature type="binding site" description="in other chain" evidence="1">
    <location>
        <begin position="86"/>
        <end position="90"/>
    </location>
    <ligand>
        <name>dUMP</name>
        <dbReference type="ChEBI" id="CHEBI:246422"/>
        <note>ligand shared between dimeric partners</note>
    </ligand>
</feature>
<evidence type="ECO:0000313" key="2">
    <source>
        <dbReference type="EMBL" id="QSQ08947.1"/>
    </source>
</evidence>
<dbReference type="InterPro" id="IPR003669">
    <property type="entry name" value="Thymidylate_synthase_ThyX"/>
</dbReference>
<gene>
    <name evidence="1 2" type="primary">thyX</name>
    <name evidence="2" type="ORF">H0A61_01300</name>
</gene>
<keyword evidence="1 2" id="KW-0808">Transferase</keyword>
<dbReference type="GO" id="GO:0006231">
    <property type="term" value="P:dTMP biosynthetic process"/>
    <property type="evidence" value="ECO:0007669"/>
    <property type="project" value="UniProtKB-UniRule"/>
</dbReference>
<dbReference type="GO" id="GO:0050660">
    <property type="term" value="F:flavin adenine dinucleotide binding"/>
    <property type="evidence" value="ECO:0007669"/>
    <property type="project" value="UniProtKB-UniRule"/>
</dbReference>
<feature type="binding site" evidence="1">
    <location>
        <begin position="75"/>
        <end position="78"/>
    </location>
    <ligand>
        <name>dUMP</name>
        <dbReference type="ChEBI" id="CHEBI:246422"/>
        <note>ligand shared between dimeric partners</note>
    </ligand>
</feature>
<dbReference type="GO" id="GO:0004799">
    <property type="term" value="F:thymidylate synthase activity"/>
    <property type="evidence" value="ECO:0007669"/>
    <property type="project" value="TreeGrafter"/>
</dbReference>
<dbReference type="InterPro" id="IPR036098">
    <property type="entry name" value="Thymidylate_synthase_ThyX_sf"/>
</dbReference>
<dbReference type="GO" id="GO:0050797">
    <property type="term" value="F:thymidylate synthase (FAD) activity"/>
    <property type="evidence" value="ECO:0007669"/>
    <property type="project" value="UniProtKB-UniRule"/>
</dbReference>
<organism evidence="2 3">
    <name type="scientific">Koleobacter methoxysyntrophicus</name>
    <dbReference type="NCBI Taxonomy" id="2751313"/>
    <lineage>
        <taxon>Bacteria</taxon>
        <taxon>Bacillati</taxon>
        <taxon>Bacillota</taxon>
        <taxon>Clostridia</taxon>
        <taxon>Koleobacterales</taxon>
        <taxon>Koleobacteraceae</taxon>
        <taxon>Koleobacter</taxon>
    </lineage>
</organism>
<dbReference type="CDD" id="cd20175">
    <property type="entry name" value="ThyX"/>
    <property type="match status" value="1"/>
</dbReference>
<comment type="subunit">
    <text evidence="1">Homotetramer.</text>
</comment>
<feature type="binding site" evidence="1">
    <location>
        <position position="86"/>
    </location>
    <ligand>
        <name>FAD</name>
        <dbReference type="ChEBI" id="CHEBI:57692"/>
        <note>ligand shared between neighboring subunits</note>
    </ligand>
</feature>
<dbReference type="NCBIfam" id="TIGR02170">
    <property type="entry name" value="thyX"/>
    <property type="match status" value="1"/>
</dbReference>
<dbReference type="GO" id="GO:0032259">
    <property type="term" value="P:methylation"/>
    <property type="evidence" value="ECO:0007669"/>
    <property type="project" value="UniProtKB-KW"/>
</dbReference>
<comment type="cofactor">
    <cofactor evidence="1">
        <name>FAD</name>
        <dbReference type="ChEBI" id="CHEBI:57692"/>
    </cofactor>
    <text evidence="1">Binds 4 FAD per tetramer. Each FAD binding site is formed by three monomers.</text>
</comment>
<dbReference type="GO" id="GO:0006235">
    <property type="term" value="P:dTTP biosynthetic process"/>
    <property type="evidence" value="ECO:0007669"/>
    <property type="project" value="UniProtKB-UniRule"/>
</dbReference>
<feature type="active site" description="Involved in ionization of N3 of dUMP, leading to its activation" evidence="1">
    <location>
        <position position="167"/>
    </location>
</feature>
<reference evidence="2" key="1">
    <citation type="submission" date="2020-07" db="EMBL/GenBank/DDBJ databases">
        <title>Koleobacter methoxysyntrophicus gen. nov., sp. nov., a novel anaerobic bacterium isolated from deep subsurface oil field and proposal of Koleobacterales ord. nov. in the phylum Firmicutes.</title>
        <authorList>
            <person name="Sakamoto S."/>
            <person name="Tamaki H."/>
        </authorList>
    </citation>
    <scope>NUCLEOTIDE SEQUENCE</scope>
    <source>
        <strain evidence="2">NRmbB1</strain>
    </source>
</reference>
<keyword evidence="1" id="KW-0285">Flavoprotein</keyword>
<accession>A0A8A0RNC7</accession>
<dbReference type="RefSeq" id="WP_206709144.1">
    <property type="nucleotide sequence ID" value="NZ_CP059066.1"/>
</dbReference>
<dbReference type="EMBL" id="CP059066">
    <property type="protein sequence ID" value="QSQ08947.1"/>
    <property type="molecule type" value="Genomic_DNA"/>
</dbReference>
<keyword evidence="1" id="KW-0274">FAD</keyword>
<dbReference type="UniPathway" id="UPA00575"/>
<feature type="binding site" description="in other chain" evidence="1">
    <location>
        <position position="140"/>
    </location>
    <ligand>
        <name>dUMP</name>
        <dbReference type="ChEBI" id="CHEBI:246422"/>
        <note>ligand shared between dimeric partners</note>
    </ligand>
</feature>
<dbReference type="Pfam" id="PF02511">
    <property type="entry name" value="Thy1"/>
    <property type="match status" value="1"/>
</dbReference>
<proteinExistence type="inferred from homology"/>
<comment type="function">
    <text evidence="1">Catalyzes the reductive methylation of 2'-deoxyuridine-5'-monophosphate (dUMP) to 2'-deoxythymidine-5'-monophosphate (dTMP) while utilizing 5,10-methylenetetrahydrofolate (mTHF) as the methyl donor, and NADPH and FADH(2) as the reductant.</text>
</comment>
<keyword evidence="1" id="KW-0545">Nucleotide biosynthesis</keyword>
<keyword evidence="1" id="KW-0521">NADP</keyword>
<dbReference type="EC" id="2.1.1.148" evidence="1"/>
<comment type="similarity">
    <text evidence="1">Belongs to the thymidylate synthase ThyX family.</text>
</comment>
<name>A0A8A0RNC7_9FIRM</name>
<dbReference type="KEGG" id="kme:H0A61_01300"/>
<feature type="binding site" evidence="1">
    <location>
        <position position="167"/>
    </location>
    <ligand>
        <name>dUMP</name>
        <dbReference type="ChEBI" id="CHEBI:246422"/>
        <note>ligand shared between dimeric partners</note>
    </ligand>
</feature>
<evidence type="ECO:0000256" key="1">
    <source>
        <dbReference type="HAMAP-Rule" id="MF_01408"/>
    </source>
</evidence>
<keyword evidence="3" id="KW-1185">Reference proteome</keyword>
<dbReference type="PROSITE" id="PS51331">
    <property type="entry name" value="THYX"/>
    <property type="match status" value="1"/>
</dbReference>
<dbReference type="Gene3D" id="3.30.1360.170">
    <property type="match status" value="1"/>
</dbReference>
<keyword evidence="1 2" id="KW-0489">Methyltransferase</keyword>
<dbReference type="GO" id="GO:0070402">
    <property type="term" value="F:NADPH binding"/>
    <property type="evidence" value="ECO:0007669"/>
    <property type="project" value="TreeGrafter"/>
</dbReference>
<dbReference type="SUPFAM" id="SSF69796">
    <property type="entry name" value="Thymidylate synthase-complementing protein Thy1"/>
    <property type="match status" value="1"/>
</dbReference>
<comment type="pathway">
    <text evidence="1">Pyrimidine metabolism; dTTP biosynthesis.</text>
</comment>
<feature type="binding site" evidence="1">
    <location>
        <begin position="156"/>
        <end position="158"/>
    </location>
    <ligand>
        <name>FAD</name>
        <dbReference type="ChEBI" id="CHEBI:57692"/>
        <note>ligand shared between neighboring subunits</note>
    </ligand>
</feature>
<feature type="binding site" evidence="1">
    <location>
        <position position="55"/>
    </location>
    <ligand>
        <name>FAD</name>
        <dbReference type="ChEBI" id="CHEBI:57692"/>
        <note>ligand shared between neighboring subunits</note>
    </ligand>
</feature>
<dbReference type="PANTHER" id="PTHR34934:SF1">
    <property type="entry name" value="FLAVIN-DEPENDENT THYMIDYLATE SYNTHASE"/>
    <property type="match status" value="1"/>
</dbReference>
<dbReference type="AlphaFoldDB" id="A0A8A0RNC7"/>
<dbReference type="Proteomes" id="UP000662904">
    <property type="component" value="Chromosome"/>
</dbReference>
<dbReference type="HAMAP" id="MF_01408">
    <property type="entry name" value="ThyX"/>
    <property type="match status" value="1"/>
</dbReference>
<dbReference type="PANTHER" id="PTHR34934">
    <property type="entry name" value="FLAVIN-DEPENDENT THYMIDYLATE SYNTHASE"/>
    <property type="match status" value="1"/>
</dbReference>
<evidence type="ECO:0000313" key="3">
    <source>
        <dbReference type="Proteomes" id="UP000662904"/>
    </source>
</evidence>